<keyword evidence="2" id="KW-1185">Reference proteome</keyword>
<sequence length="49" mass="5464">MALLALDSNTTFLIFDTMLSFRYSDHATITALEAMPTIRNINHTPIAPL</sequence>
<name>A0A1H8UWY1_9GAMM</name>
<gene>
    <name evidence="1" type="ORF">SAMN04488052_108125</name>
</gene>
<evidence type="ECO:0000313" key="2">
    <source>
        <dbReference type="Proteomes" id="UP000199657"/>
    </source>
</evidence>
<evidence type="ECO:0000313" key="1">
    <source>
        <dbReference type="EMBL" id="SEP07712.1"/>
    </source>
</evidence>
<dbReference type="STRING" id="406100.SAMN04488052_108125"/>
<dbReference type="EMBL" id="FOEG01000008">
    <property type="protein sequence ID" value="SEP07712.1"/>
    <property type="molecule type" value="Genomic_DNA"/>
</dbReference>
<dbReference type="Proteomes" id="UP000199657">
    <property type="component" value="Unassembled WGS sequence"/>
</dbReference>
<protein>
    <submittedName>
        <fullName evidence="1">Uncharacterized protein</fullName>
    </submittedName>
</protein>
<proteinExistence type="predicted"/>
<dbReference type="AlphaFoldDB" id="A0A1H8UWY1"/>
<organism evidence="1 2">
    <name type="scientific">Aquisalimonas asiatica</name>
    <dbReference type="NCBI Taxonomy" id="406100"/>
    <lineage>
        <taxon>Bacteria</taxon>
        <taxon>Pseudomonadati</taxon>
        <taxon>Pseudomonadota</taxon>
        <taxon>Gammaproteobacteria</taxon>
        <taxon>Chromatiales</taxon>
        <taxon>Ectothiorhodospiraceae</taxon>
        <taxon>Aquisalimonas</taxon>
    </lineage>
</organism>
<reference evidence="1 2" key="1">
    <citation type="submission" date="2016-10" db="EMBL/GenBank/DDBJ databases">
        <authorList>
            <person name="de Groot N.N."/>
        </authorList>
    </citation>
    <scope>NUCLEOTIDE SEQUENCE [LARGE SCALE GENOMIC DNA]</scope>
    <source>
        <strain evidence="1 2">CGMCC 1.6291</strain>
    </source>
</reference>
<accession>A0A1H8UWY1</accession>